<evidence type="ECO:0000256" key="10">
    <source>
        <dbReference type="RuleBase" id="RU365067"/>
    </source>
</evidence>
<feature type="transmembrane region" description="Helical" evidence="10">
    <location>
        <begin position="339"/>
        <end position="358"/>
    </location>
</feature>
<evidence type="ECO:0000256" key="9">
    <source>
        <dbReference type="ARBA" id="ARBA00045912"/>
    </source>
</evidence>
<dbReference type="AlphaFoldDB" id="A0A9X0AC06"/>
<organism evidence="11 12">
    <name type="scientific">Sclerotinia nivalis</name>
    <dbReference type="NCBI Taxonomy" id="352851"/>
    <lineage>
        <taxon>Eukaryota</taxon>
        <taxon>Fungi</taxon>
        <taxon>Dikarya</taxon>
        <taxon>Ascomycota</taxon>
        <taxon>Pezizomycotina</taxon>
        <taxon>Leotiomycetes</taxon>
        <taxon>Helotiales</taxon>
        <taxon>Sclerotiniaceae</taxon>
        <taxon>Sclerotinia</taxon>
    </lineage>
</organism>
<evidence type="ECO:0000256" key="8">
    <source>
        <dbReference type="ARBA" id="ARBA00044793"/>
    </source>
</evidence>
<dbReference type="OrthoDB" id="9979195at2759"/>
<evidence type="ECO:0000256" key="1">
    <source>
        <dbReference type="ARBA" id="ARBA00004477"/>
    </source>
</evidence>
<proteinExistence type="inferred from homology"/>
<feature type="transmembrane region" description="Helical" evidence="10">
    <location>
        <begin position="469"/>
        <end position="491"/>
    </location>
</feature>
<feature type="transmembrane region" description="Helical" evidence="10">
    <location>
        <begin position="224"/>
        <end position="244"/>
    </location>
</feature>
<comment type="caution">
    <text evidence="11">The sequence shown here is derived from an EMBL/GenBank/DDBJ whole genome shotgun (WGS) entry which is preliminary data.</text>
</comment>
<keyword evidence="5 10" id="KW-0256">Endoplasmic reticulum</keyword>
<gene>
    <name evidence="11" type="ORF">OCU04_011569</name>
</gene>
<dbReference type="GO" id="GO:0034203">
    <property type="term" value="P:glycolipid translocation"/>
    <property type="evidence" value="ECO:0007669"/>
    <property type="project" value="TreeGrafter"/>
</dbReference>
<comment type="similarity">
    <text evidence="3 10">Belongs to the RFT1 family.</text>
</comment>
<feature type="transmembrane region" description="Helical" evidence="10">
    <location>
        <begin position="298"/>
        <end position="319"/>
    </location>
</feature>
<comment type="subcellular location">
    <subcellularLocation>
        <location evidence="1 10">Endoplasmic reticulum membrane</location>
        <topology evidence="1 10">Multi-pass membrane protein</topology>
    </subcellularLocation>
</comment>
<evidence type="ECO:0000313" key="12">
    <source>
        <dbReference type="Proteomes" id="UP001152300"/>
    </source>
</evidence>
<keyword evidence="4 10" id="KW-0812">Transmembrane</keyword>
<evidence type="ECO:0000256" key="4">
    <source>
        <dbReference type="ARBA" id="ARBA00022692"/>
    </source>
</evidence>
<dbReference type="InterPro" id="IPR007594">
    <property type="entry name" value="RFT1"/>
</dbReference>
<dbReference type="PANTHER" id="PTHR13117">
    <property type="entry name" value="ENDOPLASMIC RETICULUM MULTISPAN TRANSMEMBRANE PROTEIN-RELATED"/>
    <property type="match status" value="1"/>
</dbReference>
<feature type="transmembrane region" description="Helical" evidence="10">
    <location>
        <begin position="531"/>
        <end position="549"/>
    </location>
</feature>
<feature type="transmembrane region" description="Helical" evidence="10">
    <location>
        <begin position="555"/>
        <end position="575"/>
    </location>
</feature>
<evidence type="ECO:0000256" key="3">
    <source>
        <dbReference type="ARBA" id="ARBA00010288"/>
    </source>
</evidence>
<dbReference type="GO" id="GO:0006488">
    <property type="term" value="P:dolichol-linked oligosaccharide biosynthetic process"/>
    <property type="evidence" value="ECO:0007669"/>
    <property type="project" value="InterPro"/>
</dbReference>
<evidence type="ECO:0000256" key="2">
    <source>
        <dbReference type="ARBA" id="ARBA00004922"/>
    </source>
</evidence>
<feature type="transmembrane region" description="Helical" evidence="10">
    <location>
        <begin position="497"/>
        <end position="519"/>
    </location>
</feature>
<accession>A0A9X0AC06</accession>
<dbReference type="EMBL" id="JAPEIS010000014">
    <property type="protein sequence ID" value="KAJ8059952.1"/>
    <property type="molecule type" value="Genomic_DNA"/>
</dbReference>
<dbReference type="Proteomes" id="UP001152300">
    <property type="component" value="Unassembled WGS sequence"/>
</dbReference>
<feature type="transmembrane region" description="Helical" evidence="10">
    <location>
        <begin position="152"/>
        <end position="174"/>
    </location>
</feature>
<dbReference type="GO" id="GO:0005789">
    <property type="term" value="C:endoplasmic reticulum membrane"/>
    <property type="evidence" value="ECO:0007669"/>
    <property type="project" value="UniProtKB-SubCell"/>
</dbReference>
<evidence type="ECO:0000256" key="5">
    <source>
        <dbReference type="ARBA" id="ARBA00022824"/>
    </source>
</evidence>
<comment type="pathway">
    <text evidence="2">Protein modification; protein glycosylation.</text>
</comment>
<keyword evidence="12" id="KW-1185">Reference proteome</keyword>
<comment type="function">
    <text evidence="9 10">Intramembrane glycolipid transporter that operates in the biosynthetic pathway of dolichol-linked oligosaccharides, the glycan precursors employed in protein asparagine (N)-glycosylation. The sequential addition of sugars to dolichol pyrophosphate produces dolichol-linked oligosaccharides containing fourteen sugars, including two GlcNAcs, nine mannoses and three glucoses. Once assembled, the oligosaccharide is transferred from the lipid to nascent proteins by oligosaccharyltransferases. The assembly of dolichol-linked oligosaccharides begins on the cytosolic side of the endoplasmic reticulum membrane and finishes in its lumen. RFT1 could mediate the translocation of the cytosolically oriented intermediate DolPP-GlcNAc2Man5, produced by ALG11, into the ER lumen where dolichol-linked oligosaccharides assembly continues. However, the intramembrane lipid transporter activity could not be confirmed in vitro.</text>
</comment>
<feature type="transmembrane region" description="Helical" evidence="10">
    <location>
        <begin position="396"/>
        <end position="422"/>
    </location>
</feature>
<name>A0A9X0AC06_9HELO</name>
<reference evidence="11" key="1">
    <citation type="submission" date="2022-11" db="EMBL/GenBank/DDBJ databases">
        <title>Genome Resource of Sclerotinia nivalis Strain SnTB1, a Plant Pathogen Isolated from American Ginseng.</title>
        <authorList>
            <person name="Fan S."/>
        </authorList>
    </citation>
    <scope>NUCLEOTIDE SEQUENCE</scope>
    <source>
        <strain evidence="11">SnTB1</strain>
    </source>
</reference>
<feature type="transmembrane region" description="Helical" evidence="10">
    <location>
        <begin position="194"/>
        <end position="212"/>
    </location>
</feature>
<evidence type="ECO:0000313" key="11">
    <source>
        <dbReference type="EMBL" id="KAJ8059952.1"/>
    </source>
</evidence>
<dbReference type="PANTHER" id="PTHR13117:SF5">
    <property type="entry name" value="PROTEIN RFT1 HOMOLOG"/>
    <property type="match status" value="1"/>
</dbReference>
<keyword evidence="6 10" id="KW-1133">Transmembrane helix</keyword>
<evidence type="ECO:0000256" key="7">
    <source>
        <dbReference type="ARBA" id="ARBA00023136"/>
    </source>
</evidence>
<protein>
    <recommendedName>
        <fullName evidence="8 10">Man(5)GlcNAc(2)-PP-dolichol translocation protein RFT1</fullName>
    </recommendedName>
</protein>
<feature type="transmembrane region" description="Helical" evidence="10">
    <location>
        <begin position="434"/>
        <end position="457"/>
    </location>
</feature>
<feature type="transmembrane region" description="Helical" evidence="10">
    <location>
        <begin position="256"/>
        <end position="278"/>
    </location>
</feature>
<dbReference type="Pfam" id="PF04506">
    <property type="entry name" value="Rft-1"/>
    <property type="match status" value="1"/>
</dbReference>
<sequence length="576" mass="62736">MIVIIRYQMFRCPHNIFLLSDCNHSHHVISNQRPPMTSVKPIKEKPAGESLFSTSAGGASLLIALQAGSRALTFIVNQVLLRYLSPELLAVSTQLEVYSITVLFFSRESLRVAIQRQTDISDDGYKAKQDGNLSRKDRYLDSRTTAGKSQAIVNLSYISIVLGLGSTVVFGWIYANARQTGVVETPYFGQSLRLYGVAAILELLAEPCFVVVQQKSAFKIRAIAESIATVLRCIVTCAVAVWAAHHQRELGVVPFAIGQGVYAILILLVYFLAVWNIASRGGFSLRVKPIYSKKKEYIYSYFSKPLLSLGGSLMIQSMVKHVLTQGDTFLIASMATQTAQGIYALASNYGGLVARLVLQPIEEMSRNYFGKLLSVVDGKPTKEATKKASTDLQRLLRIYLILSVAVVAVGPIVAPLLLNFIAGPRWQSSGAGNVLAVYCYYIPLLALNGVCEAFVAVVATEAEVYRQSLWMAAFSAGFGGAAYLFLGVLGLGAEGLVLANMANMLLRITWCGHFILAYCRSHGAKFKVMGLLPRPSTISLGFVTYAALAQMRTSFTGGLVDIIKCGLVAMIFVILL</sequence>
<evidence type="ECO:0000256" key="6">
    <source>
        <dbReference type="ARBA" id="ARBA00022989"/>
    </source>
</evidence>
<keyword evidence="7 10" id="KW-0472">Membrane</keyword>
<keyword evidence="10" id="KW-0813">Transport</keyword>